<dbReference type="RefSeq" id="XP_033444273.1">
    <property type="nucleotide sequence ID" value="XM_033589095.1"/>
</dbReference>
<reference evidence="1" key="1">
    <citation type="journal article" date="2020" name="Stud. Mycol.">
        <title>101 Dothideomycetes genomes: a test case for predicting lifestyles and emergence of pathogens.</title>
        <authorList>
            <person name="Haridas S."/>
            <person name="Albert R."/>
            <person name="Binder M."/>
            <person name="Bloem J."/>
            <person name="Labutti K."/>
            <person name="Salamov A."/>
            <person name="Andreopoulos B."/>
            <person name="Baker S."/>
            <person name="Barry K."/>
            <person name="Bills G."/>
            <person name="Bluhm B."/>
            <person name="Cannon C."/>
            <person name="Castanera R."/>
            <person name="Culley D."/>
            <person name="Daum C."/>
            <person name="Ezra D."/>
            <person name="Gonzalez J."/>
            <person name="Henrissat B."/>
            <person name="Kuo A."/>
            <person name="Liang C."/>
            <person name="Lipzen A."/>
            <person name="Lutzoni F."/>
            <person name="Magnuson J."/>
            <person name="Mondo S."/>
            <person name="Nolan M."/>
            <person name="Ohm R."/>
            <person name="Pangilinan J."/>
            <person name="Park H.-J."/>
            <person name="Ramirez L."/>
            <person name="Alfaro M."/>
            <person name="Sun H."/>
            <person name="Tritt A."/>
            <person name="Yoshinaga Y."/>
            <person name="Zwiers L.-H."/>
            <person name="Turgeon B."/>
            <person name="Goodwin S."/>
            <person name="Spatafora J."/>
            <person name="Crous P."/>
            <person name="Grigoriev I."/>
        </authorList>
    </citation>
    <scope>NUCLEOTIDE SEQUENCE</scope>
    <source>
        <strain evidence="1">CBS 183.55</strain>
    </source>
</reference>
<keyword evidence="2" id="KW-1185">Reference proteome</keyword>
<evidence type="ECO:0000313" key="1">
    <source>
        <dbReference type="EMBL" id="KAF1924020.1"/>
    </source>
</evidence>
<proteinExistence type="predicted"/>
<protein>
    <submittedName>
        <fullName evidence="1">Uncharacterized protein</fullName>
    </submittedName>
</protein>
<evidence type="ECO:0000313" key="2">
    <source>
        <dbReference type="Proteomes" id="UP000800082"/>
    </source>
</evidence>
<sequence length="199" mass="21835">MRSAGMISLARELCLVPGDHYCKNSNNDGQNLLRYNVTLGLATCCTAQVTPLITNLPRRADSNVCHYFVVCGTIAIACPGYRLRFGILPQPRSCCVPSKSNEAKQVISLICKQPANEHRFSSREDVGSHASLLRLPVSRTRIRPRQQTQNPTQKSRLFRTLLKRGVSFTGQTPCSSQDATSFLETCLTAACSTKCRGAA</sequence>
<name>A0A6A5R9T3_9PLEO</name>
<gene>
    <name evidence="1" type="ORF">M421DRAFT_299623</name>
</gene>
<dbReference type="Proteomes" id="UP000800082">
    <property type="component" value="Unassembled WGS sequence"/>
</dbReference>
<dbReference type="AlphaFoldDB" id="A0A6A5R9T3"/>
<accession>A0A6A5R9T3</accession>
<organism evidence="1 2">
    <name type="scientific">Didymella exigua CBS 183.55</name>
    <dbReference type="NCBI Taxonomy" id="1150837"/>
    <lineage>
        <taxon>Eukaryota</taxon>
        <taxon>Fungi</taxon>
        <taxon>Dikarya</taxon>
        <taxon>Ascomycota</taxon>
        <taxon>Pezizomycotina</taxon>
        <taxon>Dothideomycetes</taxon>
        <taxon>Pleosporomycetidae</taxon>
        <taxon>Pleosporales</taxon>
        <taxon>Pleosporineae</taxon>
        <taxon>Didymellaceae</taxon>
        <taxon>Didymella</taxon>
    </lineage>
</organism>
<dbReference type="EMBL" id="ML978998">
    <property type="protein sequence ID" value="KAF1924020.1"/>
    <property type="molecule type" value="Genomic_DNA"/>
</dbReference>
<dbReference type="GeneID" id="54346742"/>